<proteinExistence type="predicted"/>
<dbReference type="AlphaFoldDB" id="A0A3A8QPI4"/>
<comment type="caution">
    <text evidence="3">The sequence shown here is derived from an EMBL/GenBank/DDBJ whole genome shotgun (WGS) entry which is preliminary data.</text>
</comment>
<evidence type="ECO:0000256" key="1">
    <source>
        <dbReference type="SAM" id="MobiDB-lite"/>
    </source>
</evidence>
<dbReference type="RefSeq" id="WP_121770153.1">
    <property type="nucleotide sequence ID" value="NZ_RAWM01000038.1"/>
</dbReference>
<keyword evidence="4" id="KW-1185">Reference proteome</keyword>
<dbReference type="OrthoDB" id="7156875at2"/>
<feature type="region of interest" description="Disordered" evidence="1">
    <location>
        <begin position="204"/>
        <end position="228"/>
    </location>
</feature>
<dbReference type="Proteomes" id="UP000282656">
    <property type="component" value="Unassembled WGS sequence"/>
</dbReference>
<reference evidence="4" key="1">
    <citation type="submission" date="2018-09" db="EMBL/GenBank/DDBJ databases">
        <authorList>
            <person name="Livingstone P.G."/>
            <person name="Whitworth D.E."/>
        </authorList>
    </citation>
    <scope>NUCLEOTIDE SEQUENCE [LARGE SCALE GENOMIC DNA]</scope>
    <source>
        <strain evidence="4">AB047A</strain>
    </source>
</reference>
<sequence>MHLSPFRLLAFVAGGLLCVIPSPRAAHAGTKAIRLPPQLTGASQSAEDLPSGGNALLSIQAMDPQGSPLTFSWSASAGTLGTAVNTGTSSSQTWTAPQCLPPDAAFTSLVNTALTPEATLRMALPSVPTSAERIVFAQDQQLRVTFVDHYSAATHALGFVYYDDLVARGYVNPQGTPDSADDTLVDANGNGIMDLHEDLYGLAPTVPETPASSSRPTWWAASPPRFPS</sequence>
<evidence type="ECO:0000256" key="2">
    <source>
        <dbReference type="SAM" id="SignalP"/>
    </source>
</evidence>
<dbReference type="EMBL" id="RAWM01000038">
    <property type="protein sequence ID" value="RKH68800.1"/>
    <property type="molecule type" value="Genomic_DNA"/>
</dbReference>
<gene>
    <name evidence="3" type="ORF">D7X96_16415</name>
</gene>
<protein>
    <submittedName>
        <fullName evidence="3">Uncharacterized protein</fullName>
    </submittedName>
</protein>
<evidence type="ECO:0000313" key="3">
    <source>
        <dbReference type="EMBL" id="RKH68800.1"/>
    </source>
</evidence>
<name>A0A3A8QPI4_9BACT</name>
<feature type="chain" id="PRO_5017467824" evidence="2">
    <location>
        <begin position="29"/>
        <end position="228"/>
    </location>
</feature>
<evidence type="ECO:0000313" key="4">
    <source>
        <dbReference type="Proteomes" id="UP000282656"/>
    </source>
</evidence>
<feature type="signal peptide" evidence="2">
    <location>
        <begin position="1"/>
        <end position="28"/>
    </location>
</feature>
<accession>A0A3A8QPI4</accession>
<organism evidence="3 4">
    <name type="scientific">Corallococcus interemptor</name>
    <dbReference type="NCBI Taxonomy" id="2316720"/>
    <lineage>
        <taxon>Bacteria</taxon>
        <taxon>Pseudomonadati</taxon>
        <taxon>Myxococcota</taxon>
        <taxon>Myxococcia</taxon>
        <taxon>Myxococcales</taxon>
        <taxon>Cystobacterineae</taxon>
        <taxon>Myxococcaceae</taxon>
        <taxon>Corallococcus</taxon>
    </lineage>
</organism>
<keyword evidence="2" id="KW-0732">Signal</keyword>